<sequence length="150" mass="15906">MFKAGTVIACVAGSLLWSATALAGELTVRHAGAPAKRAVFDVGDTIEAVATVKDALAGTKLTARWVDSYQRLVAEQTKPVDEGGKATFRFPVRACVSTGNRMELLAGGKPAAEPVKFGCSPQHTRPLRDWYIFPWAAYPAGTGDTLRSLG</sequence>
<comment type="caution">
    <text evidence="1">The sequence shown here is derived from an EMBL/GenBank/DDBJ whole genome shotgun (WGS) entry which is preliminary data.</text>
</comment>
<protein>
    <submittedName>
        <fullName evidence="1">Uncharacterized protein</fullName>
    </submittedName>
</protein>
<proteinExistence type="predicted"/>
<name>A0A0F9BFM3_9ZZZZ</name>
<organism evidence="1">
    <name type="scientific">marine sediment metagenome</name>
    <dbReference type="NCBI Taxonomy" id="412755"/>
    <lineage>
        <taxon>unclassified sequences</taxon>
        <taxon>metagenomes</taxon>
        <taxon>ecological metagenomes</taxon>
    </lineage>
</organism>
<dbReference type="EMBL" id="LAZR01038051">
    <property type="protein sequence ID" value="KKL20555.1"/>
    <property type="molecule type" value="Genomic_DNA"/>
</dbReference>
<evidence type="ECO:0000313" key="1">
    <source>
        <dbReference type="EMBL" id="KKL20555.1"/>
    </source>
</evidence>
<accession>A0A0F9BFM3</accession>
<gene>
    <name evidence="1" type="ORF">LCGC14_2454300</name>
</gene>
<dbReference type="AlphaFoldDB" id="A0A0F9BFM3"/>
<reference evidence="1" key="1">
    <citation type="journal article" date="2015" name="Nature">
        <title>Complex archaea that bridge the gap between prokaryotes and eukaryotes.</title>
        <authorList>
            <person name="Spang A."/>
            <person name="Saw J.H."/>
            <person name="Jorgensen S.L."/>
            <person name="Zaremba-Niedzwiedzka K."/>
            <person name="Martijn J."/>
            <person name="Lind A.E."/>
            <person name="van Eijk R."/>
            <person name="Schleper C."/>
            <person name="Guy L."/>
            <person name="Ettema T.J."/>
        </authorList>
    </citation>
    <scope>NUCLEOTIDE SEQUENCE</scope>
</reference>
<feature type="non-terminal residue" evidence="1">
    <location>
        <position position="150"/>
    </location>
</feature>